<gene>
    <name evidence="3" type="ORF">FisN_1Hh598</name>
</gene>
<dbReference type="EMBL" id="BDSP01000277">
    <property type="protein sequence ID" value="GAX28611.1"/>
    <property type="molecule type" value="Genomic_DNA"/>
</dbReference>
<feature type="coiled-coil region" evidence="1">
    <location>
        <begin position="149"/>
        <end position="273"/>
    </location>
</feature>
<feature type="coiled-coil region" evidence="1">
    <location>
        <begin position="456"/>
        <end position="561"/>
    </location>
</feature>
<feature type="region of interest" description="Disordered" evidence="2">
    <location>
        <begin position="395"/>
        <end position="418"/>
    </location>
</feature>
<evidence type="ECO:0000256" key="2">
    <source>
        <dbReference type="SAM" id="MobiDB-lite"/>
    </source>
</evidence>
<keyword evidence="4" id="KW-1185">Reference proteome</keyword>
<feature type="region of interest" description="Disordered" evidence="2">
    <location>
        <begin position="304"/>
        <end position="323"/>
    </location>
</feature>
<evidence type="ECO:0000313" key="4">
    <source>
        <dbReference type="Proteomes" id="UP000198406"/>
    </source>
</evidence>
<protein>
    <submittedName>
        <fullName evidence="3">Uncharacterized protein</fullName>
    </submittedName>
</protein>
<accession>A0A1Z5KRJ1</accession>
<dbReference type="AlphaFoldDB" id="A0A1Z5KRJ1"/>
<organism evidence="3 4">
    <name type="scientific">Fistulifera solaris</name>
    <name type="common">Oleaginous diatom</name>
    <dbReference type="NCBI Taxonomy" id="1519565"/>
    <lineage>
        <taxon>Eukaryota</taxon>
        <taxon>Sar</taxon>
        <taxon>Stramenopiles</taxon>
        <taxon>Ochrophyta</taxon>
        <taxon>Bacillariophyta</taxon>
        <taxon>Bacillariophyceae</taxon>
        <taxon>Bacillariophycidae</taxon>
        <taxon>Naviculales</taxon>
        <taxon>Naviculaceae</taxon>
        <taxon>Fistulifera</taxon>
    </lineage>
</organism>
<reference evidence="3 4" key="1">
    <citation type="journal article" date="2015" name="Plant Cell">
        <title>Oil accumulation by the oleaginous diatom Fistulifera solaris as revealed by the genome and transcriptome.</title>
        <authorList>
            <person name="Tanaka T."/>
            <person name="Maeda Y."/>
            <person name="Veluchamy A."/>
            <person name="Tanaka M."/>
            <person name="Abida H."/>
            <person name="Marechal E."/>
            <person name="Bowler C."/>
            <person name="Muto M."/>
            <person name="Sunaga Y."/>
            <person name="Tanaka M."/>
            <person name="Yoshino T."/>
            <person name="Taniguchi T."/>
            <person name="Fukuda Y."/>
            <person name="Nemoto M."/>
            <person name="Matsumoto M."/>
            <person name="Wong P.S."/>
            <person name="Aburatani S."/>
            <person name="Fujibuchi W."/>
        </authorList>
    </citation>
    <scope>NUCLEOTIDE SEQUENCE [LARGE SCALE GENOMIC DNA]</scope>
    <source>
        <strain evidence="3 4">JPCC DA0580</strain>
    </source>
</reference>
<evidence type="ECO:0000256" key="1">
    <source>
        <dbReference type="SAM" id="Coils"/>
    </source>
</evidence>
<feature type="region of interest" description="Disordered" evidence="2">
    <location>
        <begin position="1"/>
        <end position="116"/>
    </location>
</feature>
<proteinExistence type="predicted"/>
<comment type="caution">
    <text evidence="3">The sequence shown here is derived from an EMBL/GenBank/DDBJ whole genome shotgun (WGS) entry which is preliminary data.</text>
</comment>
<dbReference type="OrthoDB" id="49376at2759"/>
<name>A0A1Z5KRJ1_FISSO</name>
<dbReference type="Proteomes" id="UP000198406">
    <property type="component" value="Unassembled WGS sequence"/>
</dbReference>
<dbReference type="InParanoid" id="A0A1Z5KRJ1"/>
<evidence type="ECO:0000313" key="3">
    <source>
        <dbReference type="EMBL" id="GAX28611.1"/>
    </source>
</evidence>
<feature type="compositionally biased region" description="Low complexity" evidence="2">
    <location>
        <begin position="87"/>
        <end position="116"/>
    </location>
</feature>
<sequence>MTGRARFTGHALPSPPRSPWRSPSPRNAKNEHLQMPLSSSSPSKSWDEGDERPCSVRISPRPTEQPFVVPVWTDDDDEPPVTKKKPNTTPSSPGTTKSDSWDSASVSSEQERSSLSLRRALADVLEQRDKAMAQQERLMELRSLDKLKIESLVKERETLLTKLQEQKQKGNFETVQKKLEEKTQALESAKMIITSLESASGSQIADLRQKVRDRQAQILRLEANLHEKQRAIDTLAIELRDSGMAAAVPRQVVERLELNLARIRSEAVVLEATQDAASVTKLCDYLGDAILALKEGLECFSSVSSSQSSADSSNEHELQQKNTRIQQLENELHQLKDELKSSRLSNRKAENEELQSLRSEVQCLREKNTTNMAILAKKEKELSVLRDSLKVDDDDGGVGYISDDAEDEDDAPQPSTSQLITSSELISLSQIEALATLLAHGVPVERHNTDMQLDEIELIKSQLHELTSEKERALAELKIERESLANAKMIISSLENANKSMMQDLRTRLQDSNVAIASLLQKSLGSENTTAQLRSELETLKREREQDRERYQKELDRLRTESWTPHLLVRQDDQMITETID</sequence>
<feature type="compositionally biased region" description="Basic and acidic residues" evidence="2">
    <location>
        <begin position="45"/>
        <end position="54"/>
    </location>
</feature>
<keyword evidence="1" id="KW-0175">Coiled coil</keyword>